<keyword evidence="3" id="KW-1185">Reference proteome</keyword>
<proteinExistence type="predicted"/>
<dbReference type="AlphaFoldDB" id="A0A0J6WRK7"/>
<feature type="transmembrane region" description="Helical" evidence="1">
    <location>
        <begin position="21"/>
        <end position="42"/>
    </location>
</feature>
<accession>A0A0J6WRK7</accession>
<evidence type="ECO:0000313" key="3">
    <source>
        <dbReference type="Proteomes" id="UP000036503"/>
    </source>
</evidence>
<gene>
    <name evidence="2" type="ORF">AB840_15360</name>
</gene>
<evidence type="ECO:0000313" key="2">
    <source>
        <dbReference type="EMBL" id="KMO85139.1"/>
    </source>
</evidence>
<name>A0A0J6WRK7_9FIRM</name>
<keyword evidence="1" id="KW-1133">Transmembrane helix</keyword>
<keyword evidence="1" id="KW-0812">Transmembrane</keyword>
<dbReference type="Proteomes" id="UP000036503">
    <property type="component" value="Unassembled WGS sequence"/>
</dbReference>
<dbReference type="EMBL" id="LEKT01000131">
    <property type="protein sequence ID" value="KMO85139.1"/>
    <property type="molecule type" value="Genomic_DNA"/>
</dbReference>
<comment type="caution">
    <text evidence="2">The sequence shown here is derived from an EMBL/GenBank/DDBJ whole genome shotgun (WGS) entry which is preliminary data.</text>
</comment>
<reference evidence="2 3" key="1">
    <citation type="submission" date="2015-06" db="EMBL/GenBank/DDBJ databases">
        <title>Draft genome sequence of beer spoilage bacterium Megasphaera cerevisiae type strain 20462.</title>
        <authorList>
            <person name="Kutumbaka K."/>
            <person name="Pasmowitz J."/>
            <person name="Mategko J."/>
            <person name="Reyes D."/>
            <person name="Friedrich A."/>
            <person name="Han S."/>
            <person name="Martens-Habbena W."/>
            <person name="Neal-McKinney J."/>
            <person name="Janagama H.K."/>
            <person name="Nadala C."/>
            <person name="Samadpour M."/>
        </authorList>
    </citation>
    <scope>NUCLEOTIDE SEQUENCE [LARGE SCALE GENOMIC DNA]</scope>
    <source>
        <strain evidence="2 3">DSM 20462</strain>
    </source>
</reference>
<evidence type="ECO:0000256" key="1">
    <source>
        <dbReference type="SAM" id="Phobius"/>
    </source>
</evidence>
<organism evidence="2 3">
    <name type="scientific">Megasphaera cerevisiae DSM 20462</name>
    <dbReference type="NCBI Taxonomy" id="1122219"/>
    <lineage>
        <taxon>Bacteria</taxon>
        <taxon>Bacillati</taxon>
        <taxon>Bacillota</taxon>
        <taxon>Negativicutes</taxon>
        <taxon>Veillonellales</taxon>
        <taxon>Veillonellaceae</taxon>
        <taxon>Megasphaera</taxon>
    </lineage>
</organism>
<protein>
    <submittedName>
        <fullName evidence="2">Uncharacterized protein</fullName>
    </submittedName>
</protein>
<sequence length="60" mass="6961">MLLCRSIVQKLLNMRVSIGTIIIRILKAMQTIAQILFLNHSYDFNMAWWKDYLGRTSGSS</sequence>
<keyword evidence="1" id="KW-0472">Membrane</keyword>
<dbReference type="InParanoid" id="A0A0J6WRK7"/>